<organism evidence="2 3">
    <name type="scientific">Cynara cardunculus var. scolymus</name>
    <name type="common">Globe artichoke</name>
    <name type="synonym">Cynara scolymus</name>
    <dbReference type="NCBI Taxonomy" id="59895"/>
    <lineage>
        <taxon>Eukaryota</taxon>
        <taxon>Viridiplantae</taxon>
        <taxon>Streptophyta</taxon>
        <taxon>Embryophyta</taxon>
        <taxon>Tracheophyta</taxon>
        <taxon>Spermatophyta</taxon>
        <taxon>Magnoliopsida</taxon>
        <taxon>eudicotyledons</taxon>
        <taxon>Gunneridae</taxon>
        <taxon>Pentapetalae</taxon>
        <taxon>asterids</taxon>
        <taxon>campanulids</taxon>
        <taxon>Asterales</taxon>
        <taxon>Asteraceae</taxon>
        <taxon>Carduoideae</taxon>
        <taxon>Cardueae</taxon>
        <taxon>Carduinae</taxon>
        <taxon>Cynara</taxon>
    </lineage>
</organism>
<comment type="caution">
    <text evidence="2">The sequence shown here is derived from an EMBL/GenBank/DDBJ whole genome shotgun (WGS) entry which is preliminary data.</text>
</comment>
<dbReference type="STRING" id="59895.A0A118K411"/>
<dbReference type="Pfam" id="PF03091">
    <property type="entry name" value="CutA1"/>
    <property type="match status" value="1"/>
</dbReference>
<dbReference type="InterPro" id="IPR011322">
    <property type="entry name" value="N-reg_PII-like_a/b"/>
</dbReference>
<sequence>MFFSLHDCIFDYIGPSPKGSLQKIQTDSEELLITKTRKSLLNALTEHVKENHEYK</sequence>
<protein>
    <submittedName>
        <fullName evidence="2">Divalent ion tolerance protein, CutA</fullName>
    </submittedName>
</protein>
<dbReference type="InterPro" id="IPR004323">
    <property type="entry name" value="Ion_tolerance_CutA"/>
</dbReference>
<evidence type="ECO:0000256" key="1">
    <source>
        <dbReference type="ARBA" id="ARBA00010169"/>
    </source>
</evidence>
<gene>
    <name evidence="2" type="ORF">Ccrd_014835</name>
</gene>
<dbReference type="AlphaFoldDB" id="A0A118K411"/>
<accession>A0A118K411</accession>
<dbReference type="Gene3D" id="3.30.70.120">
    <property type="match status" value="1"/>
</dbReference>
<proteinExistence type="inferred from homology"/>
<dbReference type="Gramene" id="KVI06808">
    <property type="protein sequence ID" value="KVI06808"/>
    <property type="gene ID" value="Ccrd_014835"/>
</dbReference>
<evidence type="ECO:0000313" key="2">
    <source>
        <dbReference type="EMBL" id="KVI06808.1"/>
    </source>
</evidence>
<comment type="similarity">
    <text evidence="1">Belongs to the CutA family.</text>
</comment>
<reference evidence="2 3" key="1">
    <citation type="journal article" date="2016" name="Sci. Rep.">
        <title>The genome sequence of the outbreeding globe artichoke constructed de novo incorporating a phase-aware low-pass sequencing strategy of F1 progeny.</title>
        <authorList>
            <person name="Scaglione D."/>
            <person name="Reyes-Chin-Wo S."/>
            <person name="Acquadro A."/>
            <person name="Froenicke L."/>
            <person name="Portis E."/>
            <person name="Beitel C."/>
            <person name="Tirone M."/>
            <person name="Mauro R."/>
            <person name="Lo Monaco A."/>
            <person name="Mauromicale G."/>
            <person name="Faccioli P."/>
            <person name="Cattivelli L."/>
            <person name="Rieseberg L."/>
            <person name="Michelmore R."/>
            <person name="Lanteri S."/>
        </authorList>
    </citation>
    <scope>NUCLEOTIDE SEQUENCE [LARGE SCALE GENOMIC DNA]</scope>
    <source>
        <strain evidence="2">2C</strain>
    </source>
</reference>
<dbReference type="EMBL" id="LEKV01001599">
    <property type="protein sequence ID" value="KVI06808.1"/>
    <property type="molecule type" value="Genomic_DNA"/>
</dbReference>
<name>A0A118K411_CYNCS</name>
<dbReference type="SUPFAM" id="SSF54913">
    <property type="entry name" value="GlnB-like"/>
    <property type="match status" value="1"/>
</dbReference>
<evidence type="ECO:0000313" key="3">
    <source>
        <dbReference type="Proteomes" id="UP000243975"/>
    </source>
</evidence>
<keyword evidence="3" id="KW-1185">Reference proteome</keyword>
<dbReference type="Proteomes" id="UP000243975">
    <property type="component" value="Unassembled WGS sequence"/>
</dbReference>
<dbReference type="GO" id="GO:0010038">
    <property type="term" value="P:response to metal ion"/>
    <property type="evidence" value="ECO:0007669"/>
    <property type="project" value="InterPro"/>
</dbReference>
<dbReference type="InterPro" id="IPR015867">
    <property type="entry name" value="N-reg_PII/ATP_PRibTrfase_C"/>
</dbReference>